<accession>A0A835MV58</accession>
<reference evidence="1 2" key="1">
    <citation type="submission" date="2020-10" db="EMBL/GenBank/DDBJ databases">
        <title>Plant Genome Project.</title>
        <authorList>
            <person name="Zhang R.-G."/>
        </authorList>
    </citation>
    <scope>NUCLEOTIDE SEQUENCE [LARGE SCALE GENOMIC DNA]</scope>
    <source>
        <strain evidence="1">FAFU-HL-1</strain>
        <tissue evidence="1">Leaf</tissue>
    </source>
</reference>
<sequence>MVQIRISSSKLTLVKTHLVGNEGSNVPVKDGLKLPIVIKTFQNILKRSNHNMGRSNNLKTRCHYLLKMQKRLTLDQKGF</sequence>
<keyword evidence="2" id="KW-1185">Reference proteome</keyword>
<name>A0A835MV58_9ROSI</name>
<dbReference type="AlphaFoldDB" id="A0A835MV58"/>
<dbReference type="Proteomes" id="UP000657918">
    <property type="component" value="Chromosome 8"/>
</dbReference>
<dbReference type="EMBL" id="JADGMS010000008">
    <property type="protein sequence ID" value="KAF9677929.1"/>
    <property type="molecule type" value="Genomic_DNA"/>
</dbReference>
<evidence type="ECO:0000313" key="2">
    <source>
        <dbReference type="Proteomes" id="UP000657918"/>
    </source>
</evidence>
<evidence type="ECO:0000313" key="1">
    <source>
        <dbReference type="EMBL" id="KAF9677929.1"/>
    </source>
</evidence>
<comment type="caution">
    <text evidence="1">The sequence shown here is derived from an EMBL/GenBank/DDBJ whole genome shotgun (WGS) entry which is preliminary data.</text>
</comment>
<organism evidence="1 2">
    <name type="scientific">Salix dunnii</name>
    <dbReference type="NCBI Taxonomy" id="1413687"/>
    <lineage>
        <taxon>Eukaryota</taxon>
        <taxon>Viridiplantae</taxon>
        <taxon>Streptophyta</taxon>
        <taxon>Embryophyta</taxon>
        <taxon>Tracheophyta</taxon>
        <taxon>Spermatophyta</taxon>
        <taxon>Magnoliopsida</taxon>
        <taxon>eudicotyledons</taxon>
        <taxon>Gunneridae</taxon>
        <taxon>Pentapetalae</taxon>
        <taxon>rosids</taxon>
        <taxon>fabids</taxon>
        <taxon>Malpighiales</taxon>
        <taxon>Salicaceae</taxon>
        <taxon>Saliceae</taxon>
        <taxon>Salix</taxon>
    </lineage>
</organism>
<protein>
    <submittedName>
        <fullName evidence="1">Uncharacterized protein</fullName>
    </submittedName>
</protein>
<proteinExistence type="predicted"/>
<gene>
    <name evidence="1" type="ORF">SADUNF_Sadunf08G0159000</name>
</gene>